<reference evidence="1" key="1">
    <citation type="submission" date="2021-03" db="EMBL/GenBank/DDBJ databases">
        <title>Draft genome sequence of rust myrtle Austropuccinia psidii MF-1, a brazilian biotype.</title>
        <authorList>
            <person name="Quecine M.C."/>
            <person name="Pachon D.M.R."/>
            <person name="Bonatelli M.L."/>
            <person name="Correr F.H."/>
            <person name="Franceschini L.M."/>
            <person name="Leite T.F."/>
            <person name="Margarido G.R.A."/>
            <person name="Almeida C.A."/>
            <person name="Ferrarezi J.A."/>
            <person name="Labate C.A."/>
        </authorList>
    </citation>
    <scope>NUCLEOTIDE SEQUENCE</scope>
    <source>
        <strain evidence="1">MF-1</strain>
    </source>
</reference>
<proteinExistence type="predicted"/>
<dbReference type="AlphaFoldDB" id="A0A9Q3JM46"/>
<gene>
    <name evidence="1" type="ORF">O181_104373</name>
</gene>
<keyword evidence="2" id="KW-1185">Reference proteome</keyword>
<comment type="caution">
    <text evidence="1">The sequence shown here is derived from an EMBL/GenBank/DDBJ whole genome shotgun (WGS) entry which is preliminary data.</text>
</comment>
<name>A0A9Q3JM46_9BASI</name>
<dbReference type="Proteomes" id="UP000765509">
    <property type="component" value="Unassembled WGS sequence"/>
</dbReference>
<protein>
    <submittedName>
        <fullName evidence="1">Uncharacterized protein</fullName>
    </submittedName>
</protein>
<sequence length="106" mass="12489">MCGGSGHLANNCLEKAKINEIVETKDHNDKEVEFDYNRENEESETYGSDEINMTNFQINNIYFKYEVLDLNSNLPQILHAFQIYRIPNYIEPNLKMEWAIQLENQV</sequence>
<dbReference type="EMBL" id="AVOT02076151">
    <property type="protein sequence ID" value="MBW0564658.1"/>
    <property type="molecule type" value="Genomic_DNA"/>
</dbReference>
<accession>A0A9Q3JM46</accession>
<evidence type="ECO:0000313" key="2">
    <source>
        <dbReference type="Proteomes" id="UP000765509"/>
    </source>
</evidence>
<evidence type="ECO:0000313" key="1">
    <source>
        <dbReference type="EMBL" id="MBW0564658.1"/>
    </source>
</evidence>
<organism evidence="1 2">
    <name type="scientific">Austropuccinia psidii MF-1</name>
    <dbReference type="NCBI Taxonomy" id="1389203"/>
    <lineage>
        <taxon>Eukaryota</taxon>
        <taxon>Fungi</taxon>
        <taxon>Dikarya</taxon>
        <taxon>Basidiomycota</taxon>
        <taxon>Pucciniomycotina</taxon>
        <taxon>Pucciniomycetes</taxon>
        <taxon>Pucciniales</taxon>
        <taxon>Sphaerophragmiaceae</taxon>
        <taxon>Austropuccinia</taxon>
    </lineage>
</organism>